<organism evidence="2 3">
    <name type="scientific">Cladobotryum mycophilum</name>
    <dbReference type="NCBI Taxonomy" id="491253"/>
    <lineage>
        <taxon>Eukaryota</taxon>
        <taxon>Fungi</taxon>
        <taxon>Dikarya</taxon>
        <taxon>Ascomycota</taxon>
        <taxon>Pezizomycotina</taxon>
        <taxon>Sordariomycetes</taxon>
        <taxon>Hypocreomycetidae</taxon>
        <taxon>Hypocreales</taxon>
        <taxon>Hypocreaceae</taxon>
        <taxon>Cladobotryum</taxon>
    </lineage>
</organism>
<reference evidence="2 3" key="1">
    <citation type="submission" date="2024-01" db="EMBL/GenBank/DDBJ databases">
        <title>Complete genome of Cladobotryum mycophilum ATHUM6906.</title>
        <authorList>
            <person name="Christinaki A.C."/>
            <person name="Myridakis A.I."/>
            <person name="Kouvelis V.N."/>
        </authorList>
    </citation>
    <scope>NUCLEOTIDE SEQUENCE [LARGE SCALE GENOMIC DNA]</scope>
    <source>
        <strain evidence="2 3">ATHUM6906</strain>
    </source>
</reference>
<name>A0ABR0SPC7_9HYPO</name>
<sequence length="177" mass="20547">MGFDCGFDIYPRLEATAVNKQSYQRFLDEVISTFQNTHDKNGRRPDGKVLTLPDDPIEGDKVYIQFMVGECPHMPCNPERCDYFLRFSSKVSGHLTTPAEPYIKRVCNIARKHFGGRVHFWHELCETNDERQWGCYDWLQVYDARRELRELEKGQDQDETNCTNDEPTGSSMAAPKT</sequence>
<dbReference type="EMBL" id="JAVFKD010000012">
    <property type="protein sequence ID" value="KAK5994033.1"/>
    <property type="molecule type" value="Genomic_DNA"/>
</dbReference>
<evidence type="ECO:0000256" key="1">
    <source>
        <dbReference type="SAM" id="MobiDB-lite"/>
    </source>
</evidence>
<gene>
    <name evidence="2" type="ORF">PT974_07473</name>
</gene>
<comment type="caution">
    <text evidence="2">The sequence shown here is derived from an EMBL/GenBank/DDBJ whole genome shotgun (WGS) entry which is preliminary data.</text>
</comment>
<evidence type="ECO:0000313" key="3">
    <source>
        <dbReference type="Proteomes" id="UP001338125"/>
    </source>
</evidence>
<keyword evidence="3" id="KW-1185">Reference proteome</keyword>
<feature type="compositionally biased region" description="Polar residues" evidence="1">
    <location>
        <begin position="160"/>
        <end position="171"/>
    </location>
</feature>
<protein>
    <submittedName>
        <fullName evidence="2">Uncharacterized protein</fullName>
    </submittedName>
</protein>
<accession>A0ABR0SPC7</accession>
<proteinExistence type="predicted"/>
<dbReference type="Proteomes" id="UP001338125">
    <property type="component" value="Unassembled WGS sequence"/>
</dbReference>
<evidence type="ECO:0000313" key="2">
    <source>
        <dbReference type="EMBL" id="KAK5994033.1"/>
    </source>
</evidence>
<feature type="region of interest" description="Disordered" evidence="1">
    <location>
        <begin position="152"/>
        <end position="177"/>
    </location>
</feature>